<comment type="caution">
    <text evidence="1">The sequence shown here is derived from an EMBL/GenBank/DDBJ whole genome shotgun (WGS) entry which is preliminary data.</text>
</comment>
<dbReference type="Proteomes" id="UP000020406">
    <property type="component" value="Unassembled WGS sequence"/>
</dbReference>
<gene>
    <name evidence="1" type="ORF">AF72_11055</name>
</gene>
<organism evidence="1 2">
    <name type="scientific">Xylella taiwanensis</name>
    <dbReference type="NCBI Taxonomy" id="1444770"/>
    <lineage>
        <taxon>Bacteria</taxon>
        <taxon>Pseudomonadati</taxon>
        <taxon>Pseudomonadota</taxon>
        <taxon>Gammaproteobacteria</taxon>
        <taxon>Lysobacterales</taxon>
        <taxon>Lysobacteraceae</taxon>
        <taxon>Xylella</taxon>
    </lineage>
</organism>
<evidence type="ECO:0000313" key="1">
    <source>
        <dbReference type="EMBL" id="EWS77399.1"/>
    </source>
</evidence>
<dbReference type="KEGG" id="xtw:AB672_00175"/>
<accession>Z9JGU3</accession>
<dbReference type="EMBL" id="JDSQ01000021">
    <property type="protein sequence ID" value="EWS77399.1"/>
    <property type="molecule type" value="Genomic_DNA"/>
</dbReference>
<protein>
    <submittedName>
        <fullName evidence="1">Uncharacterized protein</fullName>
    </submittedName>
</protein>
<name>Z9JGU3_9GAMM</name>
<sequence length="73" mass="8175">MKGYFTTPTFDHPHVQPVTTYPLRLPFGGESPRFGPNESSQQTAKTIVERCDHGMAHVSNEIRVACILVNKHP</sequence>
<evidence type="ECO:0000313" key="2">
    <source>
        <dbReference type="Proteomes" id="UP000020406"/>
    </source>
</evidence>
<proteinExistence type="predicted"/>
<dbReference type="AlphaFoldDB" id="Z9JGU3"/>
<reference evidence="1 2" key="1">
    <citation type="journal article" date="2014" name="Genome Announc.">
        <title>Draft Genome Sequence of Xylella fastidiosa Pear Leaf Scorch Strain in Taiwan.</title>
        <authorList>
            <person name="Su C.C."/>
            <person name="Deng W.L."/>
            <person name="Jan F.J."/>
            <person name="Chang C.J."/>
            <person name="Huang H."/>
            <person name="Chen J."/>
        </authorList>
    </citation>
    <scope>NUCLEOTIDE SEQUENCE [LARGE SCALE GENOMIC DNA]</scope>
    <source>
        <strain evidence="1 2">PLS229</strain>
    </source>
</reference>
<dbReference type="PATRIC" id="fig|1444770.3.peg.2615"/>